<dbReference type="KEGG" id="cci:CC1G_07207"/>
<dbReference type="RefSeq" id="XP_001840477.2">
    <property type="nucleotide sequence ID" value="XM_001840425.2"/>
</dbReference>
<dbReference type="PANTHER" id="PTHR38248:SF2">
    <property type="entry name" value="FUNK1 11"/>
    <property type="match status" value="1"/>
</dbReference>
<feature type="compositionally biased region" description="Low complexity" evidence="1">
    <location>
        <begin position="94"/>
        <end position="109"/>
    </location>
</feature>
<evidence type="ECO:0000313" key="4">
    <source>
        <dbReference type="Proteomes" id="UP000001861"/>
    </source>
</evidence>
<sequence length="885" mass="98344">MFTGGHQGTCFPRAYNIEAPAPSAQGTSPRTVRTHGEEKKLVELRDEIAQEMDGEFVEVTFDEFSHRYLPFEPQENEVDATVTSLLSNESPNITATPATATPVTATPVPGSTAQKPLRRSSRQPGNPAIEPEEPMSILEEVPDGLRFGHFPQTPLASGLQEDKAFAHIAEIATAIAEGPAPAGRERNSFAYVDCPRRKIEGRHPGSNNLIDSAMASGAATSGALDTSRIALVCEYKLHCDDKIKNAKQAVSANVQIMNDDVRRTHCYGMTIENDQVRLWFHCRSHSAVSKPFSFVKEPRKFIKVLLSFLFATEEELGYDPKVTRVRDGYIFELNGTDGTRFFRTQGAPLSEYRSSNITGRMTRVWKVVEVRSNSAAAAKLREKPFVLKDVWIEEGASTEREVQEEMFKDIRGYWTAVDVETEPRLRSVQVEAAKLKEEVLNETFQKWFLPIRWDCVGGTTRPAPDKAQRRRGLLLKKEDIPPPVAHSGTTRPPGQTHLRDLPRQFVAKKQYRTIVEEVCTPVGDLKRSDQVFQVLYGIIHALLLLFGGRWVHRDISSGNVLGLLETSPDGELRYQAKLGDLEYARRYPPADDYVAGIDPKTGTPFFMPCEILLGAFFGVPLDSEPSEPTRDAPLTFKLGQRNTPVAPMGLAPRISVIHHFLHDLESIWWIAIWTLLTRIPHPLSNPLSRAIFVNNIRAYNDSDRIQFFMKVVGNIHPNVQDELQDVAHALEAVGRGLFGYLSKYGRALHRGEDRGSVVVDTIHSNGFATMFNIFSQLPGPNVPAFDLTTRSDRTAPSADNATPRTDDIGAIAQPERKRKHRHTDNDAYLPESSNAGSQSRGKRSKTSGQNPGKQSSGRNSGKRSSGQTSGKRSSGSRSKSSKSRS</sequence>
<feature type="region of interest" description="Disordered" evidence="1">
    <location>
        <begin position="16"/>
        <end position="36"/>
    </location>
</feature>
<evidence type="ECO:0000313" key="3">
    <source>
        <dbReference type="EMBL" id="EAU81277.2"/>
    </source>
</evidence>
<proteinExistence type="predicted"/>
<dbReference type="OrthoDB" id="3260094at2759"/>
<keyword evidence="3" id="KW-0418">Kinase</keyword>
<dbReference type="Pfam" id="PF17667">
    <property type="entry name" value="Pkinase_fungal"/>
    <property type="match status" value="1"/>
</dbReference>
<dbReference type="GeneID" id="6017122"/>
<dbReference type="HOGENOM" id="CLU_011584_0_1_1"/>
<protein>
    <submittedName>
        <fullName evidence="3">Other/FunK1 protein kinase</fullName>
    </submittedName>
</protein>
<dbReference type="Gene3D" id="1.10.510.10">
    <property type="entry name" value="Transferase(Phosphotransferase) domain 1"/>
    <property type="match status" value="1"/>
</dbReference>
<dbReference type="InParanoid" id="A8PCW5"/>
<comment type="caution">
    <text evidence="3">The sequence shown here is derived from an EMBL/GenBank/DDBJ whole genome shotgun (WGS) entry which is preliminary data.</text>
</comment>
<dbReference type="Proteomes" id="UP000001861">
    <property type="component" value="Unassembled WGS sequence"/>
</dbReference>
<feature type="region of interest" description="Disordered" evidence="1">
    <location>
        <begin position="784"/>
        <end position="885"/>
    </location>
</feature>
<dbReference type="PANTHER" id="PTHR38248">
    <property type="entry name" value="FUNK1 6"/>
    <property type="match status" value="1"/>
</dbReference>
<feature type="domain" description="Fungal-type protein kinase" evidence="2">
    <location>
        <begin position="224"/>
        <end position="674"/>
    </location>
</feature>
<organism evidence="3 4">
    <name type="scientific">Coprinopsis cinerea (strain Okayama-7 / 130 / ATCC MYA-4618 / FGSC 9003)</name>
    <name type="common">Inky cap fungus</name>
    <name type="synonym">Hormographiella aspergillata</name>
    <dbReference type="NCBI Taxonomy" id="240176"/>
    <lineage>
        <taxon>Eukaryota</taxon>
        <taxon>Fungi</taxon>
        <taxon>Dikarya</taxon>
        <taxon>Basidiomycota</taxon>
        <taxon>Agaricomycotina</taxon>
        <taxon>Agaricomycetes</taxon>
        <taxon>Agaricomycetidae</taxon>
        <taxon>Agaricales</taxon>
        <taxon>Agaricineae</taxon>
        <taxon>Psathyrellaceae</taxon>
        <taxon>Coprinopsis</taxon>
    </lineage>
</organism>
<dbReference type="VEuPathDB" id="FungiDB:CC1G_07207"/>
<evidence type="ECO:0000259" key="2">
    <source>
        <dbReference type="Pfam" id="PF17667"/>
    </source>
</evidence>
<accession>A8PCW5</accession>
<feature type="region of interest" description="Disordered" evidence="1">
    <location>
        <begin position="90"/>
        <end position="132"/>
    </location>
</feature>
<dbReference type="InterPro" id="IPR011009">
    <property type="entry name" value="Kinase-like_dom_sf"/>
</dbReference>
<dbReference type="GO" id="GO:0016301">
    <property type="term" value="F:kinase activity"/>
    <property type="evidence" value="ECO:0007669"/>
    <property type="project" value="UniProtKB-KW"/>
</dbReference>
<keyword evidence="4" id="KW-1185">Reference proteome</keyword>
<dbReference type="OMA" id="KCATHIF"/>
<keyword evidence="3" id="KW-0808">Transferase</keyword>
<gene>
    <name evidence="3" type="ORF">CC1G_07207</name>
</gene>
<dbReference type="SUPFAM" id="SSF56112">
    <property type="entry name" value="Protein kinase-like (PK-like)"/>
    <property type="match status" value="1"/>
</dbReference>
<evidence type="ECO:0000256" key="1">
    <source>
        <dbReference type="SAM" id="MobiDB-lite"/>
    </source>
</evidence>
<dbReference type="eggNOG" id="ENOG502R0WX">
    <property type="taxonomic scope" value="Eukaryota"/>
</dbReference>
<dbReference type="AlphaFoldDB" id="A8PCW5"/>
<feature type="compositionally biased region" description="Low complexity" evidence="1">
    <location>
        <begin position="852"/>
        <end position="878"/>
    </location>
</feature>
<reference evidence="3 4" key="1">
    <citation type="journal article" date="2010" name="Proc. Natl. Acad. Sci. U.S.A.">
        <title>Insights into evolution of multicellular fungi from the assembled chromosomes of the mushroom Coprinopsis cinerea (Coprinus cinereus).</title>
        <authorList>
            <person name="Stajich J.E."/>
            <person name="Wilke S.K."/>
            <person name="Ahren D."/>
            <person name="Au C.H."/>
            <person name="Birren B.W."/>
            <person name="Borodovsky M."/>
            <person name="Burns C."/>
            <person name="Canback B."/>
            <person name="Casselton L.A."/>
            <person name="Cheng C.K."/>
            <person name="Deng J."/>
            <person name="Dietrich F.S."/>
            <person name="Fargo D.C."/>
            <person name="Farman M.L."/>
            <person name="Gathman A.C."/>
            <person name="Goldberg J."/>
            <person name="Guigo R."/>
            <person name="Hoegger P.J."/>
            <person name="Hooker J.B."/>
            <person name="Huggins A."/>
            <person name="James T.Y."/>
            <person name="Kamada T."/>
            <person name="Kilaru S."/>
            <person name="Kodira C."/>
            <person name="Kues U."/>
            <person name="Kupfer D."/>
            <person name="Kwan H.S."/>
            <person name="Lomsadze A."/>
            <person name="Li W."/>
            <person name="Lilly W.W."/>
            <person name="Ma L.J."/>
            <person name="Mackey A.J."/>
            <person name="Manning G."/>
            <person name="Martin F."/>
            <person name="Muraguchi H."/>
            <person name="Natvig D.O."/>
            <person name="Palmerini H."/>
            <person name="Ramesh M.A."/>
            <person name="Rehmeyer C.J."/>
            <person name="Roe B.A."/>
            <person name="Shenoy N."/>
            <person name="Stanke M."/>
            <person name="Ter-Hovhannisyan V."/>
            <person name="Tunlid A."/>
            <person name="Velagapudi R."/>
            <person name="Vision T.J."/>
            <person name="Zeng Q."/>
            <person name="Zolan M.E."/>
            <person name="Pukkila P.J."/>
        </authorList>
    </citation>
    <scope>NUCLEOTIDE SEQUENCE [LARGE SCALE GENOMIC DNA]</scope>
    <source>
        <strain evidence="4">Okayama-7 / 130 / ATCC MYA-4618 / FGSC 9003</strain>
    </source>
</reference>
<dbReference type="EMBL" id="AACS02000006">
    <property type="protein sequence ID" value="EAU81277.2"/>
    <property type="molecule type" value="Genomic_DNA"/>
</dbReference>
<dbReference type="InterPro" id="IPR040976">
    <property type="entry name" value="Pkinase_fungal"/>
</dbReference>
<name>A8PCW5_COPC7</name>